<feature type="transmembrane region" description="Helical" evidence="9">
    <location>
        <begin position="12"/>
        <end position="31"/>
    </location>
</feature>
<dbReference type="AlphaFoldDB" id="A0A6S7BXY2"/>
<dbReference type="PANTHER" id="PTHR33695">
    <property type="entry name" value="LIPOPROTEIN SIGNAL PEPTIDASE"/>
    <property type="match status" value="1"/>
</dbReference>
<feature type="transmembrane region" description="Helical" evidence="9">
    <location>
        <begin position="69"/>
        <end position="89"/>
    </location>
</feature>
<feature type="active site" evidence="9">
    <location>
        <position position="124"/>
    </location>
</feature>
<evidence type="ECO:0000256" key="5">
    <source>
        <dbReference type="ARBA" id="ARBA00022750"/>
    </source>
</evidence>
<feature type="transmembrane region" description="Helical" evidence="9">
    <location>
        <begin position="134"/>
        <end position="154"/>
    </location>
</feature>
<dbReference type="HAMAP" id="MF_00161">
    <property type="entry name" value="LspA"/>
    <property type="match status" value="1"/>
</dbReference>
<keyword evidence="13" id="KW-1185">Reference proteome</keyword>
<keyword evidence="12" id="KW-0449">Lipoprotein</keyword>
<dbReference type="Pfam" id="PF01252">
    <property type="entry name" value="Peptidase_A8"/>
    <property type="match status" value="1"/>
</dbReference>
<evidence type="ECO:0000256" key="11">
    <source>
        <dbReference type="RuleBase" id="RU004181"/>
    </source>
</evidence>
<comment type="subcellular location">
    <subcellularLocation>
        <location evidence="9">Cell membrane</location>
        <topology evidence="9">Multi-pass membrane protein</topology>
    </subcellularLocation>
</comment>
<evidence type="ECO:0000256" key="1">
    <source>
        <dbReference type="ARBA" id="ARBA00006139"/>
    </source>
</evidence>
<gene>
    <name evidence="9 12" type="primary">lspA</name>
    <name evidence="12" type="ORF">LMG28138_00174</name>
</gene>
<dbReference type="InterPro" id="IPR001872">
    <property type="entry name" value="Peptidase_A8"/>
</dbReference>
<dbReference type="RefSeq" id="WP_175102736.1">
    <property type="nucleotide sequence ID" value="NZ_CADIKM010000001.1"/>
</dbReference>
<comment type="catalytic activity">
    <reaction evidence="9 10">
        <text>Release of signal peptides from bacterial membrane prolipoproteins. Hydrolyzes -Xaa-Yaa-Zaa-|-(S,diacylglyceryl)Cys-, in which Xaa is hydrophobic (preferably Leu), and Yaa (Ala or Ser) and Zaa (Gly or Ala) have small, neutral side chains.</text>
        <dbReference type="EC" id="3.4.23.36"/>
    </reaction>
</comment>
<evidence type="ECO:0000256" key="7">
    <source>
        <dbReference type="ARBA" id="ARBA00022989"/>
    </source>
</evidence>
<evidence type="ECO:0000256" key="6">
    <source>
        <dbReference type="ARBA" id="ARBA00022801"/>
    </source>
</evidence>
<evidence type="ECO:0000256" key="8">
    <source>
        <dbReference type="ARBA" id="ARBA00023136"/>
    </source>
</evidence>
<dbReference type="UniPathway" id="UPA00665"/>
<keyword evidence="8 9" id="KW-0472">Membrane</keyword>
<dbReference type="GO" id="GO:0005886">
    <property type="term" value="C:plasma membrane"/>
    <property type="evidence" value="ECO:0007669"/>
    <property type="project" value="UniProtKB-SubCell"/>
</dbReference>
<dbReference type="GO" id="GO:0004190">
    <property type="term" value="F:aspartic-type endopeptidase activity"/>
    <property type="evidence" value="ECO:0007669"/>
    <property type="project" value="UniProtKB-UniRule"/>
</dbReference>
<feature type="active site" evidence="9">
    <location>
        <position position="142"/>
    </location>
</feature>
<proteinExistence type="inferred from homology"/>
<evidence type="ECO:0000313" key="13">
    <source>
        <dbReference type="Proteomes" id="UP000494115"/>
    </source>
</evidence>
<feature type="transmembrane region" description="Helical" evidence="9">
    <location>
        <begin position="43"/>
        <end position="63"/>
    </location>
</feature>
<dbReference type="PANTHER" id="PTHR33695:SF1">
    <property type="entry name" value="LIPOPROTEIN SIGNAL PEPTIDASE"/>
    <property type="match status" value="1"/>
</dbReference>
<dbReference type="GO" id="GO:0006508">
    <property type="term" value="P:proteolysis"/>
    <property type="evidence" value="ECO:0007669"/>
    <property type="project" value="UniProtKB-KW"/>
</dbReference>
<dbReference type="PROSITE" id="PS00855">
    <property type="entry name" value="SPASE_II"/>
    <property type="match status" value="1"/>
</dbReference>
<evidence type="ECO:0000256" key="9">
    <source>
        <dbReference type="HAMAP-Rule" id="MF_00161"/>
    </source>
</evidence>
<dbReference type="EC" id="3.4.23.36" evidence="9"/>
<evidence type="ECO:0000313" key="12">
    <source>
        <dbReference type="EMBL" id="CAB3776550.1"/>
    </source>
</evidence>
<reference evidence="12 13" key="1">
    <citation type="submission" date="2020-04" db="EMBL/GenBank/DDBJ databases">
        <authorList>
            <person name="De Canck E."/>
        </authorList>
    </citation>
    <scope>NUCLEOTIDE SEQUENCE [LARGE SCALE GENOMIC DNA]</scope>
    <source>
        <strain evidence="12 13">LMG 28138</strain>
    </source>
</reference>
<keyword evidence="4 9" id="KW-0812">Transmembrane</keyword>
<keyword evidence="3 9" id="KW-0645">Protease</keyword>
<evidence type="ECO:0000256" key="3">
    <source>
        <dbReference type="ARBA" id="ARBA00022670"/>
    </source>
</evidence>
<accession>A0A6S7BXY2</accession>
<evidence type="ECO:0000256" key="10">
    <source>
        <dbReference type="RuleBase" id="RU000594"/>
    </source>
</evidence>
<organism evidence="12 13">
    <name type="scientific">Pararobbsia alpina</name>
    <dbReference type="NCBI Taxonomy" id="621374"/>
    <lineage>
        <taxon>Bacteria</taxon>
        <taxon>Pseudomonadati</taxon>
        <taxon>Pseudomonadota</taxon>
        <taxon>Betaproteobacteria</taxon>
        <taxon>Burkholderiales</taxon>
        <taxon>Burkholderiaceae</taxon>
        <taxon>Pararobbsia</taxon>
    </lineage>
</organism>
<sequence>MAVAKQREGVLVPWLGLALVVILIDQVTKITMTKLFAYGSGRVITSFFNLVLTYNTGASFGFLAQSGGWQRWFFTVLAIAAALLIVYLLKTHGNQTLFCFALSMILGGAIGNVIDRAAYGHVIDFLDFHLHGWHFATFNLADSAITLGAILLVIDELRRVRGSR</sequence>
<comment type="similarity">
    <text evidence="1 9 11">Belongs to the peptidase A8 family.</text>
</comment>
<protein>
    <recommendedName>
        <fullName evidence="9">Lipoprotein signal peptidase</fullName>
        <ecNumber evidence="9">3.4.23.36</ecNumber>
    </recommendedName>
    <alternativeName>
        <fullName evidence="9">Prolipoprotein signal peptidase</fullName>
    </alternativeName>
    <alternativeName>
        <fullName evidence="9">Signal peptidase II</fullName>
        <shortName evidence="9">SPase II</shortName>
    </alternativeName>
</protein>
<dbReference type="PRINTS" id="PR00781">
    <property type="entry name" value="LIPOSIGPTASE"/>
</dbReference>
<name>A0A6S7BXY2_9BURK</name>
<comment type="function">
    <text evidence="9 10">This protein specifically catalyzes the removal of signal peptides from prolipoproteins.</text>
</comment>
<dbReference type="EMBL" id="CADIKM010000001">
    <property type="protein sequence ID" value="CAB3776550.1"/>
    <property type="molecule type" value="Genomic_DNA"/>
</dbReference>
<evidence type="ECO:0000256" key="4">
    <source>
        <dbReference type="ARBA" id="ARBA00022692"/>
    </source>
</evidence>
<dbReference type="Proteomes" id="UP000494115">
    <property type="component" value="Unassembled WGS sequence"/>
</dbReference>
<feature type="transmembrane region" description="Helical" evidence="9">
    <location>
        <begin position="96"/>
        <end position="114"/>
    </location>
</feature>
<dbReference type="NCBIfam" id="TIGR00077">
    <property type="entry name" value="lspA"/>
    <property type="match status" value="1"/>
</dbReference>
<evidence type="ECO:0000256" key="2">
    <source>
        <dbReference type="ARBA" id="ARBA00022475"/>
    </source>
</evidence>
<keyword evidence="7 9" id="KW-1133">Transmembrane helix</keyword>
<comment type="pathway">
    <text evidence="9">Protein modification; lipoprotein biosynthesis (signal peptide cleavage).</text>
</comment>
<keyword evidence="6 9" id="KW-0378">Hydrolase</keyword>
<keyword evidence="5 9" id="KW-0064">Aspartyl protease</keyword>
<keyword evidence="2 9" id="KW-1003">Cell membrane</keyword>